<sequence>MGVILTCVTISQRDHRTNDDCSRERWKSVVDIKLGVMFITVLAEEFRLGRYALGAGGQSRETTDLPQGIPTESEFLGEYRNKHDA</sequence>
<accession>A0AAD5LZ32</accession>
<evidence type="ECO:0000256" key="1">
    <source>
        <dbReference type="SAM" id="MobiDB-lite"/>
    </source>
</evidence>
<dbReference type="AlphaFoldDB" id="A0AAD5LZ32"/>
<name>A0AAD5LZ32_PARTN</name>
<evidence type="ECO:0000313" key="3">
    <source>
        <dbReference type="Proteomes" id="UP001196413"/>
    </source>
</evidence>
<evidence type="ECO:0000313" key="2">
    <source>
        <dbReference type="EMBL" id="KAJ1349307.1"/>
    </source>
</evidence>
<dbReference type="EMBL" id="JAHQIW010000642">
    <property type="protein sequence ID" value="KAJ1349307.1"/>
    <property type="molecule type" value="Genomic_DNA"/>
</dbReference>
<comment type="caution">
    <text evidence="2">The sequence shown here is derived from an EMBL/GenBank/DDBJ whole genome shotgun (WGS) entry which is preliminary data.</text>
</comment>
<feature type="region of interest" description="Disordered" evidence="1">
    <location>
        <begin position="57"/>
        <end position="85"/>
    </location>
</feature>
<dbReference type="Proteomes" id="UP001196413">
    <property type="component" value="Unassembled WGS sequence"/>
</dbReference>
<gene>
    <name evidence="2" type="ORF">KIN20_004802</name>
</gene>
<keyword evidence="3" id="KW-1185">Reference proteome</keyword>
<organism evidence="2 3">
    <name type="scientific">Parelaphostrongylus tenuis</name>
    <name type="common">Meningeal worm</name>
    <dbReference type="NCBI Taxonomy" id="148309"/>
    <lineage>
        <taxon>Eukaryota</taxon>
        <taxon>Metazoa</taxon>
        <taxon>Ecdysozoa</taxon>
        <taxon>Nematoda</taxon>
        <taxon>Chromadorea</taxon>
        <taxon>Rhabditida</taxon>
        <taxon>Rhabditina</taxon>
        <taxon>Rhabditomorpha</taxon>
        <taxon>Strongyloidea</taxon>
        <taxon>Metastrongylidae</taxon>
        <taxon>Parelaphostrongylus</taxon>
    </lineage>
</organism>
<proteinExistence type="predicted"/>
<protein>
    <submittedName>
        <fullName evidence="2">Uncharacterized protein</fullName>
    </submittedName>
</protein>
<reference evidence="2" key="1">
    <citation type="submission" date="2021-06" db="EMBL/GenBank/DDBJ databases">
        <title>Parelaphostrongylus tenuis whole genome reference sequence.</title>
        <authorList>
            <person name="Garwood T.J."/>
            <person name="Larsen P.A."/>
            <person name="Fountain-Jones N.M."/>
            <person name="Garbe J.R."/>
            <person name="Macchietto M.G."/>
            <person name="Kania S.A."/>
            <person name="Gerhold R.W."/>
            <person name="Richards J.E."/>
            <person name="Wolf T.M."/>
        </authorList>
    </citation>
    <scope>NUCLEOTIDE SEQUENCE</scope>
    <source>
        <strain evidence="2">MNPRO001-30</strain>
        <tissue evidence="2">Meninges</tissue>
    </source>
</reference>